<name>A0A936EZK4_9BACT</name>
<evidence type="ECO:0000313" key="2">
    <source>
        <dbReference type="Proteomes" id="UP000709959"/>
    </source>
</evidence>
<dbReference type="PROSITE" id="PS51257">
    <property type="entry name" value="PROKAR_LIPOPROTEIN"/>
    <property type="match status" value="1"/>
</dbReference>
<dbReference type="AlphaFoldDB" id="A0A936EZK4"/>
<dbReference type="EMBL" id="JADKCH010000001">
    <property type="protein sequence ID" value="MBK8571317.1"/>
    <property type="molecule type" value="Genomic_DNA"/>
</dbReference>
<dbReference type="Proteomes" id="UP000709959">
    <property type="component" value="Unassembled WGS sequence"/>
</dbReference>
<sequence length="140" mass="16169">MKPSKTAKIIVKPLLSLIILCLILSCGPPWLVPNGNLQTRTAKPQEMFSLVKAYHDKKHPGDKMVKVYRSIKLREQRYNHGGFEVWLIGTEKANQYEYIAQVYIQAAYSSRFSWSKTTYLVIGEANPTLIKYFDSDLNWQ</sequence>
<organism evidence="1 2">
    <name type="scientific">Candidatus Geothrix odensensis</name>
    <dbReference type="NCBI Taxonomy" id="2954440"/>
    <lineage>
        <taxon>Bacteria</taxon>
        <taxon>Pseudomonadati</taxon>
        <taxon>Acidobacteriota</taxon>
        <taxon>Holophagae</taxon>
        <taxon>Holophagales</taxon>
        <taxon>Holophagaceae</taxon>
        <taxon>Geothrix</taxon>
    </lineage>
</organism>
<protein>
    <recommendedName>
        <fullName evidence="3">Lipoprotein</fullName>
    </recommendedName>
</protein>
<proteinExistence type="predicted"/>
<reference evidence="1 2" key="1">
    <citation type="submission" date="2020-10" db="EMBL/GenBank/DDBJ databases">
        <title>Connecting structure to function with the recovery of over 1000 high-quality activated sludge metagenome-assembled genomes encoding full-length rRNA genes using long-read sequencing.</title>
        <authorList>
            <person name="Singleton C.M."/>
            <person name="Petriglieri F."/>
            <person name="Kristensen J.M."/>
            <person name="Kirkegaard R.H."/>
            <person name="Michaelsen T.Y."/>
            <person name="Andersen M.H."/>
            <person name="Karst S.M."/>
            <person name="Dueholm M.S."/>
            <person name="Nielsen P.H."/>
            <person name="Albertsen M."/>
        </authorList>
    </citation>
    <scope>NUCLEOTIDE SEQUENCE [LARGE SCALE GENOMIC DNA]</scope>
    <source>
        <strain evidence="1">OdNE_18-Q3-R46-58_MAXAC.008</strain>
    </source>
</reference>
<accession>A0A936EZK4</accession>
<gene>
    <name evidence="1" type="ORF">IPN91_01485</name>
</gene>
<comment type="caution">
    <text evidence="1">The sequence shown here is derived from an EMBL/GenBank/DDBJ whole genome shotgun (WGS) entry which is preliminary data.</text>
</comment>
<evidence type="ECO:0000313" key="1">
    <source>
        <dbReference type="EMBL" id="MBK8571317.1"/>
    </source>
</evidence>
<evidence type="ECO:0008006" key="3">
    <source>
        <dbReference type="Google" id="ProtNLM"/>
    </source>
</evidence>